<dbReference type="PANTHER" id="PTHR37741:SF1">
    <property type="entry name" value="TRANSMEMBRANE PROTEIN"/>
    <property type="match status" value="1"/>
</dbReference>
<accession>A0A9Q0QSJ8</accession>
<dbReference type="PANTHER" id="PTHR37741">
    <property type="entry name" value="TRANSMEMBRANE PROTEIN"/>
    <property type="match status" value="1"/>
</dbReference>
<gene>
    <name evidence="2" type="ORF">NE237_003404</name>
</gene>
<protein>
    <submittedName>
        <fullName evidence="2">Uncharacterized protein</fullName>
    </submittedName>
</protein>
<sequence>MADGNIELSDGAFPAVDAAEELNPGLNKELKADATPAEIAATSKYIKEQADIERNRKNVKDGLQKVKSAIIVSGVVVAVIGAIFAITKKLREK</sequence>
<reference evidence="2" key="1">
    <citation type="journal article" date="2023" name="Plant J.">
        <title>The genome of the king protea, Protea cynaroides.</title>
        <authorList>
            <person name="Chang J."/>
            <person name="Duong T.A."/>
            <person name="Schoeman C."/>
            <person name="Ma X."/>
            <person name="Roodt D."/>
            <person name="Barker N."/>
            <person name="Li Z."/>
            <person name="Van de Peer Y."/>
            <person name="Mizrachi E."/>
        </authorList>
    </citation>
    <scope>NUCLEOTIDE SEQUENCE</scope>
    <source>
        <tissue evidence="2">Young leaves</tissue>
    </source>
</reference>
<keyword evidence="1" id="KW-1133">Transmembrane helix</keyword>
<organism evidence="2 3">
    <name type="scientific">Protea cynaroides</name>
    <dbReference type="NCBI Taxonomy" id="273540"/>
    <lineage>
        <taxon>Eukaryota</taxon>
        <taxon>Viridiplantae</taxon>
        <taxon>Streptophyta</taxon>
        <taxon>Embryophyta</taxon>
        <taxon>Tracheophyta</taxon>
        <taxon>Spermatophyta</taxon>
        <taxon>Magnoliopsida</taxon>
        <taxon>Proteales</taxon>
        <taxon>Proteaceae</taxon>
        <taxon>Protea</taxon>
    </lineage>
</organism>
<name>A0A9Q0QSJ8_9MAGN</name>
<keyword evidence="3" id="KW-1185">Reference proteome</keyword>
<feature type="transmembrane region" description="Helical" evidence="1">
    <location>
        <begin position="68"/>
        <end position="87"/>
    </location>
</feature>
<evidence type="ECO:0000313" key="3">
    <source>
        <dbReference type="Proteomes" id="UP001141806"/>
    </source>
</evidence>
<dbReference type="EMBL" id="JAMYWD010000005">
    <property type="protein sequence ID" value="KAJ4970305.1"/>
    <property type="molecule type" value="Genomic_DNA"/>
</dbReference>
<comment type="caution">
    <text evidence="2">The sequence shown here is derived from an EMBL/GenBank/DDBJ whole genome shotgun (WGS) entry which is preliminary data.</text>
</comment>
<dbReference type="Proteomes" id="UP001141806">
    <property type="component" value="Unassembled WGS sequence"/>
</dbReference>
<keyword evidence="1" id="KW-0472">Membrane</keyword>
<dbReference type="OrthoDB" id="1933396at2759"/>
<proteinExistence type="predicted"/>
<evidence type="ECO:0000313" key="2">
    <source>
        <dbReference type="EMBL" id="KAJ4970305.1"/>
    </source>
</evidence>
<evidence type="ECO:0000256" key="1">
    <source>
        <dbReference type="SAM" id="Phobius"/>
    </source>
</evidence>
<dbReference type="AlphaFoldDB" id="A0A9Q0QSJ8"/>
<keyword evidence="1" id="KW-0812">Transmembrane</keyword>